<name>A0AAX6NJ16_PRIAR</name>
<organism evidence="1 2">
    <name type="scientific">Priestia aryabhattai</name>
    <name type="common">Bacillus aryabhattai</name>
    <dbReference type="NCBI Taxonomy" id="412384"/>
    <lineage>
        <taxon>Bacteria</taxon>
        <taxon>Bacillati</taxon>
        <taxon>Bacillota</taxon>
        <taxon>Bacilli</taxon>
        <taxon>Bacillales</taxon>
        <taxon>Bacillaceae</taxon>
        <taxon>Priestia</taxon>
    </lineage>
</organism>
<dbReference type="Proteomes" id="UP001269400">
    <property type="component" value="Unassembled WGS sequence"/>
</dbReference>
<dbReference type="AlphaFoldDB" id="A0AAX6NJ16"/>
<dbReference type="EMBL" id="JAPTGD010000019">
    <property type="protein sequence ID" value="MDU9695797.1"/>
    <property type="molecule type" value="Genomic_DNA"/>
</dbReference>
<dbReference type="RefSeq" id="WP_316911736.1">
    <property type="nucleotide sequence ID" value="NZ_JAPTGD010000019.1"/>
</dbReference>
<protein>
    <submittedName>
        <fullName evidence="1">Uncharacterized protein</fullName>
    </submittedName>
</protein>
<gene>
    <name evidence="1" type="ORF">O0Q50_32030</name>
</gene>
<comment type="caution">
    <text evidence="1">The sequence shown here is derived from an EMBL/GenBank/DDBJ whole genome shotgun (WGS) entry which is preliminary data.</text>
</comment>
<reference evidence="1" key="1">
    <citation type="journal article" date="2022" name="J Environ Chem Eng">
        <title>Biodegradation of petroleum oil using a constructed nonpathogenic and heavy metal-tolerant bacterial consortium isolated from marine sponges.</title>
        <authorList>
            <person name="Dechsakulwatana C."/>
            <person name="Rungsihiranrut A."/>
            <person name="Muangchinda C."/>
            <person name="Ningthoujam R."/>
            <person name="Klankeo P."/>
            <person name="Pinyakong O."/>
        </authorList>
    </citation>
    <scope>NUCLEOTIDE SEQUENCE</scope>
    <source>
        <strain evidence="1">TL01-2</strain>
    </source>
</reference>
<sequence>MATMVPGVLKRMQSKSHEDLPTVEKTVKTGKFTIKNVPFTQRKNGELGPDGKSEYLSSDVMYQLSGMFEIMMKTDYDEPIDYKEGYKLFNK</sequence>
<proteinExistence type="predicted"/>
<evidence type="ECO:0000313" key="2">
    <source>
        <dbReference type="Proteomes" id="UP001269400"/>
    </source>
</evidence>
<reference evidence="1" key="2">
    <citation type="submission" date="2022-12" db="EMBL/GenBank/DDBJ databases">
        <authorList>
            <person name="Dechsakulwatana C."/>
            <person name="Rungsihiranrut A."/>
            <person name="Muangchinda C."/>
            <person name="Ningthoujam R."/>
            <person name="Klankeo P."/>
            <person name="Pinyakong O."/>
        </authorList>
    </citation>
    <scope>NUCLEOTIDE SEQUENCE</scope>
    <source>
        <strain evidence="1">TL01-2</strain>
    </source>
</reference>
<evidence type="ECO:0000313" key="1">
    <source>
        <dbReference type="EMBL" id="MDU9695797.1"/>
    </source>
</evidence>
<accession>A0AAX6NJ16</accession>